<feature type="transmembrane region" description="Helical" evidence="1">
    <location>
        <begin position="151"/>
        <end position="169"/>
    </location>
</feature>
<proteinExistence type="predicted"/>
<evidence type="ECO:0000256" key="1">
    <source>
        <dbReference type="SAM" id="Phobius"/>
    </source>
</evidence>
<protein>
    <submittedName>
        <fullName evidence="2">Uncharacterized protein</fullName>
    </submittedName>
</protein>
<gene>
    <name evidence="2" type="ORF">LCGC14_0438900</name>
</gene>
<evidence type="ECO:0000313" key="2">
    <source>
        <dbReference type="EMBL" id="KKN69587.1"/>
    </source>
</evidence>
<name>A0A0F9T3V4_9ZZZZ</name>
<keyword evidence="1" id="KW-0472">Membrane</keyword>
<accession>A0A0F9T3V4</accession>
<keyword evidence="1" id="KW-0812">Transmembrane</keyword>
<sequence>MEEQKLEKLEEERSGLEKTVQDIKKNKKKSFWDKFWKMKKLEKKGMVAILFLRDNGNAERMELRPKQGMFNIYGTSYHERADCTYRVTKDRYPLVVIRESNLLPEGTKIWEEREMQEKTALCQDHVMKGIRHAERVRAGENMGGTKISGKTAVGIAIAIIIVLAFLMNYI</sequence>
<keyword evidence="1" id="KW-1133">Transmembrane helix</keyword>
<dbReference type="AlphaFoldDB" id="A0A0F9T3V4"/>
<dbReference type="EMBL" id="LAZR01000422">
    <property type="protein sequence ID" value="KKN69587.1"/>
    <property type="molecule type" value="Genomic_DNA"/>
</dbReference>
<reference evidence="2" key="1">
    <citation type="journal article" date="2015" name="Nature">
        <title>Complex archaea that bridge the gap between prokaryotes and eukaryotes.</title>
        <authorList>
            <person name="Spang A."/>
            <person name="Saw J.H."/>
            <person name="Jorgensen S.L."/>
            <person name="Zaremba-Niedzwiedzka K."/>
            <person name="Martijn J."/>
            <person name="Lind A.E."/>
            <person name="van Eijk R."/>
            <person name="Schleper C."/>
            <person name="Guy L."/>
            <person name="Ettema T.J."/>
        </authorList>
    </citation>
    <scope>NUCLEOTIDE SEQUENCE</scope>
</reference>
<comment type="caution">
    <text evidence="2">The sequence shown here is derived from an EMBL/GenBank/DDBJ whole genome shotgun (WGS) entry which is preliminary data.</text>
</comment>
<organism evidence="2">
    <name type="scientific">marine sediment metagenome</name>
    <dbReference type="NCBI Taxonomy" id="412755"/>
    <lineage>
        <taxon>unclassified sequences</taxon>
        <taxon>metagenomes</taxon>
        <taxon>ecological metagenomes</taxon>
    </lineage>
</organism>